<dbReference type="SUPFAM" id="SSF50249">
    <property type="entry name" value="Nucleic acid-binding proteins"/>
    <property type="match status" value="2"/>
</dbReference>
<evidence type="ECO:0000256" key="1">
    <source>
        <dbReference type="ARBA" id="ARBA00004123"/>
    </source>
</evidence>
<dbReference type="Gene3D" id="1.25.40.20">
    <property type="entry name" value="Ankyrin repeat-containing domain"/>
    <property type="match status" value="1"/>
</dbReference>
<dbReference type="InterPro" id="IPR002059">
    <property type="entry name" value="CSP_DNA-bd"/>
</dbReference>
<feature type="transmembrane region" description="Helical" evidence="22">
    <location>
        <begin position="313"/>
        <end position="333"/>
    </location>
</feature>
<evidence type="ECO:0000259" key="23">
    <source>
        <dbReference type="PROSITE" id="PS50115"/>
    </source>
</evidence>
<keyword evidence="15 22" id="KW-0472">Membrane</keyword>
<evidence type="ECO:0000256" key="3">
    <source>
        <dbReference type="ARBA" id="ARBA00004477"/>
    </source>
</evidence>
<reference evidence="25 26" key="1">
    <citation type="submission" date="2020-10" db="EMBL/GenBank/DDBJ databases">
        <authorList>
            <person name="Klimov P.B."/>
            <person name="Dyachkov S.M."/>
            <person name="Chetverikov P.E."/>
        </authorList>
    </citation>
    <scope>NUCLEOTIDE SEQUENCE [LARGE SCALE GENOMIC DNA]</scope>
    <source>
        <strain evidence="25">BMOC 18-1129-001#AD2665</strain>
        <tissue evidence="25">Entire mites</tissue>
    </source>
</reference>
<feature type="transmembrane region" description="Helical" evidence="22">
    <location>
        <begin position="288"/>
        <end position="307"/>
    </location>
</feature>
<comment type="caution">
    <text evidence="25">The sequence shown here is derived from an EMBL/GenBank/DDBJ whole genome shotgun (WGS) entry which is preliminary data.</text>
</comment>
<feature type="region of interest" description="Disordered" evidence="21">
    <location>
        <begin position="843"/>
        <end position="976"/>
    </location>
</feature>
<feature type="domain" description="CSD" evidence="24">
    <location>
        <begin position="780"/>
        <end position="850"/>
    </location>
</feature>
<dbReference type="PANTHER" id="PTHR23180">
    <property type="entry name" value="CENTAURIN/ARF"/>
    <property type="match status" value="1"/>
</dbReference>
<feature type="compositionally biased region" description="Basic residues" evidence="21">
    <location>
        <begin position="868"/>
        <end position="888"/>
    </location>
</feature>
<dbReference type="PROSITE" id="PS50297">
    <property type="entry name" value="ANK_REP_REGION"/>
    <property type="match status" value="2"/>
</dbReference>
<keyword evidence="19" id="KW-0040">ANK repeat</keyword>
<feature type="non-terminal residue" evidence="25">
    <location>
        <position position="976"/>
    </location>
</feature>
<keyword evidence="11" id="KW-0256">Endoplasmic reticulum</keyword>
<evidence type="ECO:0000256" key="7">
    <source>
        <dbReference type="ARBA" id="ARBA00022537"/>
    </source>
</evidence>
<dbReference type="InterPro" id="IPR001164">
    <property type="entry name" value="ArfGAP_dom"/>
</dbReference>
<keyword evidence="9" id="KW-0479">Metal-binding</keyword>
<evidence type="ECO:0000256" key="5">
    <source>
        <dbReference type="ARBA" id="ARBA00009761"/>
    </source>
</evidence>
<evidence type="ECO:0000256" key="15">
    <source>
        <dbReference type="ARBA" id="ARBA00023136"/>
    </source>
</evidence>
<keyword evidence="26" id="KW-1185">Reference proteome</keyword>
<dbReference type="SMART" id="SM00248">
    <property type="entry name" value="ANK"/>
    <property type="match status" value="2"/>
</dbReference>
<feature type="domain" description="Arf-GAP" evidence="23">
    <location>
        <begin position="354"/>
        <end position="481"/>
    </location>
</feature>
<feature type="compositionally biased region" description="Polar residues" evidence="21">
    <location>
        <begin position="897"/>
        <end position="920"/>
    </location>
</feature>
<keyword evidence="7" id="KW-1052">Target cell membrane</keyword>
<evidence type="ECO:0000256" key="16">
    <source>
        <dbReference type="ARBA" id="ARBA00023172"/>
    </source>
</evidence>
<evidence type="ECO:0000313" key="26">
    <source>
        <dbReference type="Proteomes" id="UP000825002"/>
    </source>
</evidence>
<dbReference type="InterPro" id="IPR012340">
    <property type="entry name" value="NA-bd_OB-fold"/>
</dbReference>
<dbReference type="InterPro" id="IPR011129">
    <property type="entry name" value="CSD"/>
</dbReference>
<dbReference type="Pfam" id="PF00313">
    <property type="entry name" value="CSD"/>
    <property type="match status" value="1"/>
</dbReference>
<keyword evidence="8 22" id="KW-0812">Transmembrane</keyword>
<proteinExistence type="inferred from homology"/>
<dbReference type="PRINTS" id="PR00405">
    <property type="entry name" value="REVINTRACTNG"/>
</dbReference>
<feature type="compositionally biased region" description="Polar residues" evidence="21">
    <location>
        <begin position="696"/>
        <end position="705"/>
    </location>
</feature>
<feature type="repeat" description="ANK" evidence="19">
    <location>
        <begin position="547"/>
        <end position="579"/>
    </location>
</feature>
<keyword evidence="14" id="KW-0528">Neurotoxin</keyword>
<dbReference type="CDD" id="cd04458">
    <property type="entry name" value="CSP_CDS"/>
    <property type="match status" value="1"/>
</dbReference>
<dbReference type="SMART" id="SM00357">
    <property type="entry name" value="CSP"/>
    <property type="match status" value="1"/>
</dbReference>
<evidence type="ECO:0000256" key="14">
    <source>
        <dbReference type="ARBA" id="ARBA00023028"/>
    </source>
</evidence>
<dbReference type="PROSITE" id="PS50088">
    <property type="entry name" value="ANK_REPEAT"/>
    <property type="match status" value="2"/>
</dbReference>
<comment type="subcellular location">
    <subcellularLocation>
        <location evidence="3">Endoplasmic reticulum membrane</location>
        <topology evidence="3">Multi-pass membrane protein</topology>
    </subcellularLocation>
    <subcellularLocation>
        <location evidence="1">Nucleus</location>
    </subcellularLocation>
    <subcellularLocation>
        <location evidence="2">Target cell membrane</location>
    </subcellularLocation>
</comment>
<evidence type="ECO:0000256" key="21">
    <source>
        <dbReference type="SAM" id="MobiDB-lite"/>
    </source>
</evidence>
<evidence type="ECO:0000313" key="25">
    <source>
        <dbReference type="EMBL" id="KAG9511367.1"/>
    </source>
</evidence>
<feature type="repeat" description="ANK" evidence="19">
    <location>
        <begin position="513"/>
        <end position="546"/>
    </location>
</feature>
<keyword evidence="16" id="KW-0233">DNA recombination</keyword>
<evidence type="ECO:0000256" key="19">
    <source>
        <dbReference type="PROSITE-ProRule" id="PRU00023"/>
    </source>
</evidence>
<dbReference type="Gene3D" id="2.40.50.140">
    <property type="entry name" value="Nucleic acid-binding proteins"/>
    <property type="match status" value="2"/>
</dbReference>
<evidence type="ECO:0000256" key="11">
    <source>
        <dbReference type="ARBA" id="ARBA00022824"/>
    </source>
</evidence>
<dbReference type="PROSITE" id="PS51857">
    <property type="entry name" value="CSD_2"/>
    <property type="match status" value="1"/>
</dbReference>
<feature type="compositionally biased region" description="Polar residues" evidence="21">
    <location>
        <begin position="753"/>
        <end position="767"/>
    </location>
</feature>
<evidence type="ECO:0000259" key="24">
    <source>
        <dbReference type="PROSITE" id="PS51857"/>
    </source>
</evidence>
<keyword evidence="14" id="KW-0638">Presynaptic neurotoxin</keyword>
<dbReference type="SMART" id="SM00105">
    <property type="entry name" value="ArfGap"/>
    <property type="match status" value="1"/>
</dbReference>
<dbReference type="InterPro" id="IPR038508">
    <property type="entry name" value="ArfGAP_dom_sf"/>
</dbReference>
<evidence type="ECO:0000256" key="12">
    <source>
        <dbReference type="ARBA" id="ARBA00022833"/>
    </source>
</evidence>
<dbReference type="InterPro" id="IPR009542">
    <property type="entry name" value="Spc1/SPCS1"/>
</dbReference>
<dbReference type="InterPro" id="IPR037278">
    <property type="entry name" value="ARFGAP/RecO"/>
</dbReference>
<dbReference type="SUPFAM" id="SSF57863">
    <property type="entry name" value="ArfGap/RecO-like zinc finger"/>
    <property type="match status" value="1"/>
</dbReference>
<protein>
    <submittedName>
        <fullName evidence="25">Arf-GAP with coiled-coil, ANK repeat and PH domain-containing protein 1</fullName>
    </submittedName>
</protein>
<evidence type="ECO:0000256" key="10">
    <source>
        <dbReference type="ARBA" id="ARBA00022771"/>
    </source>
</evidence>
<evidence type="ECO:0000256" key="13">
    <source>
        <dbReference type="ARBA" id="ARBA00022989"/>
    </source>
</evidence>
<evidence type="ECO:0000256" key="18">
    <source>
        <dbReference type="ARBA" id="ARBA00023298"/>
    </source>
</evidence>
<dbReference type="InterPro" id="IPR036770">
    <property type="entry name" value="Ankyrin_rpt-contain_sf"/>
</dbReference>
<evidence type="ECO:0000256" key="2">
    <source>
        <dbReference type="ARBA" id="ARBA00004175"/>
    </source>
</evidence>
<keyword evidence="17" id="KW-0539">Nucleus</keyword>
<accession>A0ABQ7SDA1</accession>
<dbReference type="PROSITE" id="PS50115">
    <property type="entry name" value="ARFGAP"/>
    <property type="match status" value="1"/>
</dbReference>
<comment type="similarity">
    <text evidence="4">Belongs to the SPCS1 family.</text>
</comment>
<keyword evidence="13 22" id="KW-1133">Transmembrane helix</keyword>
<dbReference type="Pfam" id="PF06645">
    <property type="entry name" value="SPC12"/>
    <property type="match status" value="1"/>
</dbReference>
<feature type="transmembrane region" description="Helical" evidence="22">
    <location>
        <begin position="21"/>
        <end position="41"/>
    </location>
</feature>
<feature type="region of interest" description="Disordered" evidence="21">
    <location>
        <begin position="696"/>
        <end position="777"/>
    </location>
</feature>
<gene>
    <name evidence="25" type="primary">ACAP1</name>
    <name evidence="25" type="ORF">GZH46_00055</name>
</gene>
<sequence>MSQTKISLNSPQLARRRIIRSLFLLAIVVTMVFIFNSSDMIVAAGKKKFLKGFILGTLLAKNHYPIAISVRFIFRWSSLPKRLHSMAFNMMDEESLHNHCKSRPRVLAEYYHKFQNQEVVVIGDVVSITTNANTMTLRTPDDDTMIVLLSSGNSQLLEPSRLTEVTGKLLSRGQIEANSLRQFAPEMAHKFDREAYKAMTDGTMRKWYSCECRVESSNFFVPARASNDPPKFKYLTSSPNEISEERKTIHDCTEIIIVVQAPRSESLDYKQKRTNRTMDYQGQGKAELWSQLLIVIFTTLGVIWAFFEQQFSLAIYSHAAGFVVACLFCLPPWPMYRRNPLNWQPAINPPIKPQRAYTRILALKGNETCCDCGGSESEWASINLGITFCIQCSGIHRSMGVHVSKVRSLMLDTHVWSPETVQLMISLGNERLNSIYLANYSPEEYPHLVPAHPKSSAVEREVWIKNKYLKKTFINKTESKPDIFVATRNGNINDMAVAIALGASPDDRNPDNKGRTALHEAAEVSASPVVTEYLLLNGWQVNVQDCEGITPLHLATIKGSISQVCQFLKRGADQSLVDKRGQSAEDVAIEIANADIVTLLRIAKLNEEMRRDECANPNDTVDYYVDFSEFTTRSLASSAMNDKNAQTHESGVDSDEQIHDVITTPCNDDESTPNKLEFANFSFGSSPITQTKAMEIGTQQPQDSVTGSPGNNPNTTTINNTNAPPATDEKPDEATSNNSKSNSSPPQDGGDSKASNTVNGASTTEETQPAAPPKRIIASNVRGTVKWFNVKNGYGFISRNDKENEDVFVHQSAIVKNNPSKSVRSVGDGEVVQFDIVEGEKGNEAANVTGPSGNPVKGSQYAAEKSSYRSRRRYHSAGRKRRYKGSRNRSRDGQSGGETQQNEQSNDANGNADSGPTNGDGSMEGKPSDSNNDENKQRYRNTQRRRRRNGRPFRRAFRGERKGPNNEEAAAFCAIS</sequence>
<dbReference type="InterPro" id="IPR045258">
    <property type="entry name" value="ACAP1/2/3-like"/>
</dbReference>
<dbReference type="Pfam" id="PF08661">
    <property type="entry name" value="Rep_fac-A_3"/>
    <property type="match status" value="1"/>
</dbReference>
<keyword evidence="18" id="KW-1053">Target membrane</keyword>
<name>A0ABQ7SDA1_9ACAR</name>
<evidence type="ECO:0000256" key="17">
    <source>
        <dbReference type="ARBA" id="ARBA00023242"/>
    </source>
</evidence>
<evidence type="ECO:0000256" key="6">
    <source>
        <dbReference type="ARBA" id="ARBA00022483"/>
    </source>
</evidence>
<evidence type="ECO:0000256" key="4">
    <source>
        <dbReference type="ARBA" id="ARBA00005245"/>
    </source>
</evidence>
<feature type="compositionally biased region" description="Low complexity" evidence="21">
    <location>
        <begin position="706"/>
        <end position="726"/>
    </location>
</feature>
<dbReference type="PANTHER" id="PTHR23180:SF399">
    <property type="entry name" value="BLOWN FUSE, ISOFORM A-RELATED"/>
    <property type="match status" value="1"/>
</dbReference>
<organism evidence="25 26">
    <name type="scientific">Fragariocoptes setiger</name>
    <dbReference type="NCBI Taxonomy" id="1670756"/>
    <lineage>
        <taxon>Eukaryota</taxon>
        <taxon>Metazoa</taxon>
        <taxon>Ecdysozoa</taxon>
        <taxon>Arthropoda</taxon>
        <taxon>Chelicerata</taxon>
        <taxon>Arachnida</taxon>
        <taxon>Acari</taxon>
        <taxon>Acariformes</taxon>
        <taxon>Trombidiformes</taxon>
        <taxon>Prostigmata</taxon>
        <taxon>Eupodina</taxon>
        <taxon>Eriophyoidea</taxon>
        <taxon>Phytoptidae</taxon>
        <taxon>Fragariocoptes</taxon>
    </lineage>
</organism>
<dbReference type="InterPro" id="IPR013970">
    <property type="entry name" value="Rfa2"/>
</dbReference>
<dbReference type="EMBL" id="JAIFTH010000006">
    <property type="protein sequence ID" value="KAG9511367.1"/>
    <property type="molecule type" value="Genomic_DNA"/>
</dbReference>
<keyword evidence="6" id="KW-0268">Exocytosis</keyword>
<keyword evidence="14" id="KW-0800">Toxin</keyword>
<evidence type="ECO:0000256" key="20">
    <source>
        <dbReference type="PROSITE-ProRule" id="PRU00288"/>
    </source>
</evidence>
<dbReference type="SUPFAM" id="SSF48403">
    <property type="entry name" value="Ankyrin repeat"/>
    <property type="match status" value="1"/>
</dbReference>
<feature type="compositionally biased region" description="Basic residues" evidence="21">
    <location>
        <begin position="938"/>
        <end position="956"/>
    </location>
</feature>
<dbReference type="InterPro" id="IPR002110">
    <property type="entry name" value="Ankyrin_rpt"/>
</dbReference>
<dbReference type="Pfam" id="PF12796">
    <property type="entry name" value="Ank_2"/>
    <property type="match status" value="1"/>
</dbReference>
<comment type="similarity">
    <text evidence="5">Belongs to the replication factor A protein 3 family.</text>
</comment>
<dbReference type="Proteomes" id="UP000825002">
    <property type="component" value="Unassembled WGS sequence"/>
</dbReference>
<keyword evidence="10 20" id="KW-0863">Zinc-finger</keyword>
<evidence type="ECO:0000256" key="22">
    <source>
        <dbReference type="SAM" id="Phobius"/>
    </source>
</evidence>
<evidence type="ECO:0000256" key="9">
    <source>
        <dbReference type="ARBA" id="ARBA00022723"/>
    </source>
</evidence>
<evidence type="ECO:0000256" key="8">
    <source>
        <dbReference type="ARBA" id="ARBA00022692"/>
    </source>
</evidence>
<dbReference type="Gene3D" id="1.10.220.150">
    <property type="entry name" value="Arf GTPase activating protein"/>
    <property type="match status" value="1"/>
</dbReference>
<dbReference type="PRINTS" id="PR00050">
    <property type="entry name" value="COLDSHOCK"/>
</dbReference>
<dbReference type="Pfam" id="PF01412">
    <property type="entry name" value="ArfGap"/>
    <property type="match status" value="1"/>
</dbReference>
<keyword evidence="12" id="KW-0862">Zinc</keyword>